<evidence type="ECO:0000259" key="2">
    <source>
        <dbReference type="Pfam" id="PF04111"/>
    </source>
</evidence>
<feature type="region of interest" description="Disordered" evidence="1">
    <location>
        <begin position="182"/>
        <end position="201"/>
    </location>
</feature>
<protein>
    <recommendedName>
        <fullName evidence="2">Atg6 BARA domain-containing protein</fullName>
    </recommendedName>
</protein>
<name>A0ABR2L358_9EUKA</name>
<feature type="domain" description="Atg6 BARA" evidence="2">
    <location>
        <begin position="276"/>
        <end position="516"/>
    </location>
</feature>
<feature type="region of interest" description="Disordered" evidence="1">
    <location>
        <begin position="1"/>
        <end position="22"/>
    </location>
</feature>
<evidence type="ECO:0000256" key="1">
    <source>
        <dbReference type="SAM" id="MobiDB-lite"/>
    </source>
</evidence>
<accession>A0ABR2L358</accession>
<dbReference type="EMBL" id="JAPFFF010000001">
    <property type="protein sequence ID" value="KAK8897788.1"/>
    <property type="molecule type" value="Genomic_DNA"/>
</dbReference>
<feature type="region of interest" description="Disordered" evidence="1">
    <location>
        <begin position="215"/>
        <end position="239"/>
    </location>
</feature>
<dbReference type="InterPro" id="IPR040455">
    <property type="entry name" value="Atg6_BARA"/>
</dbReference>
<proteinExistence type="predicted"/>
<gene>
    <name evidence="3" type="ORF">M9Y10_000016</name>
</gene>
<dbReference type="InterPro" id="IPR038274">
    <property type="entry name" value="Atg6/Beclin_C_sf"/>
</dbReference>
<dbReference type="Pfam" id="PF04111">
    <property type="entry name" value="APG6"/>
    <property type="match status" value="1"/>
</dbReference>
<organism evidence="3 4">
    <name type="scientific">Tritrichomonas musculus</name>
    <dbReference type="NCBI Taxonomy" id="1915356"/>
    <lineage>
        <taxon>Eukaryota</taxon>
        <taxon>Metamonada</taxon>
        <taxon>Parabasalia</taxon>
        <taxon>Tritrichomonadida</taxon>
        <taxon>Tritrichomonadidae</taxon>
        <taxon>Tritrichomonas</taxon>
    </lineage>
</organism>
<dbReference type="Proteomes" id="UP001470230">
    <property type="component" value="Unassembled WGS sequence"/>
</dbReference>
<sequence length="532" mass="60530">MKKINDNDSPSKSIVKIGSPSSLKKHNTHKVIERQTISNALCICSKCKKICLITPDFWAPPVQNSPIKSLSNNFKNFQIYLNKNVKWEYDKSFSAFKQNSLSNSHFIFPCCPLCFKILIDQIRLNNDFYLVQQDFLNSAEENSTSIKKAYLSKVETEIDLFKQQTTSMKEIIADKKHLFKKSQKVHSKKESQNTQTKNNDNNHEVFIPCILNHSKLSDSSDKNEDSEENSSSSDDENLHLGTKKSLTYKNEYVQSQNSITFSFRSLGFCGISLCLAFHITTHNHYGCINGMRIGTMTPNKVPTMEFDQGLLFFAQLIKSIASIAKIDIPNLVISNGIYLYEEIKYENHEQSHSKAATTDVLANRINIGQLGKMKIKMKLFEIPKIKEKSKDTDKEQNAGKEEMISLSTMTKNDKRKLSGSADSLKPKFYSSESVQLTSNDLKTSRGIQIFRKAMSILMSIVYRVLYSSAVSSQFNLAYELQNGGSIIHGISLDYDKQNPSQFTYAMKLLLYDLKSIQLKALEEDVDRINDEL</sequence>
<comment type="caution">
    <text evidence="3">The sequence shown here is derived from an EMBL/GenBank/DDBJ whole genome shotgun (WGS) entry which is preliminary data.</text>
</comment>
<keyword evidence="4" id="KW-1185">Reference proteome</keyword>
<evidence type="ECO:0000313" key="3">
    <source>
        <dbReference type="EMBL" id="KAK8897788.1"/>
    </source>
</evidence>
<evidence type="ECO:0000313" key="4">
    <source>
        <dbReference type="Proteomes" id="UP001470230"/>
    </source>
</evidence>
<dbReference type="Gene3D" id="1.10.418.40">
    <property type="entry name" value="Autophagy protein 6/Beclin 1"/>
    <property type="match status" value="1"/>
</dbReference>
<reference evidence="3 4" key="1">
    <citation type="submission" date="2024-04" db="EMBL/GenBank/DDBJ databases">
        <title>Tritrichomonas musculus Genome.</title>
        <authorList>
            <person name="Alves-Ferreira E."/>
            <person name="Grigg M."/>
            <person name="Lorenzi H."/>
            <person name="Galac M."/>
        </authorList>
    </citation>
    <scope>NUCLEOTIDE SEQUENCE [LARGE SCALE GENOMIC DNA]</scope>
    <source>
        <strain evidence="3 4">EAF2021</strain>
    </source>
</reference>